<comment type="caution">
    <text evidence="5">The sequence shown here is derived from an EMBL/GenBank/DDBJ whole genome shotgun (WGS) entry which is preliminary data.</text>
</comment>
<keyword evidence="3" id="KW-0964">Secreted</keyword>
<evidence type="ECO:0000313" key="5">
    <source>
        <dbReference type="EMBL" id="CAG8541069.1"/>
    </source>
</evidence>
<dbReference type="EMBL" id="CAJVPP010001209">
    <property type="protein sequence ID" value="CAG8541069.1"/>
    <property type="molecule type" value="Genomic_DNA"/>
</dbReference>
<accession>A0A9N9FJP7</accession>
<dbReference type="GO" id="GO:0043657">
    <property type="term" value="C:host cell"/>
    <property type="evidence" value="ECO:0007669"/>
    <property type="project" value="UniProtKB-SubCell"/>
</dbReference>
<evidence type="ECO:0000256" key="3">
    <source>
        <dbReference type="ARBA" id="ARBA00022525"/>
    </source>
</evidence>
<gene>
    <name evidence="5" type="ORF">FMOSSE_LOCUS5981</name>
</gene>
<proteinExistence type="predicted"/>
<dbReference type="GO" id="GO:0005576">
    <property type="term" value="C:extracellular region"/>
    <property type="evidence" value="ECO:0007669"/>
    <property type="project" value="UniProtKB-SubCell"/>
</dbReference>
<dbReference type="InterPro" id="IPR045379">
    <property type="entry name" value="Crinkler_N"/>
</dbReference>
<sequence length="197" mass="22714">MGLLMYQTMVILTCLTKGNRPSCTFDIEVDTNVKVNRLKELIRDDQKHTFAKFDTSQLILWKINIPNNRANEIHDLDLENDLNIEEMFGSEEIRKYFENVSNGSIHILVEQISYESDKKVEELGDDLQRLTIGNEEKKKNGIISLRELEDWILNEIPDKITKPKSNHASDNLIVKRDGIYLGPVSILKAMPIQTKQS</sequence>
<reference evidence="5" key="1">
    <citation type="submission" date="2021-06" db="EMBL/GenBank/DDBJ databases">
        <authorList>
            <person name="Kallberg Y."/>
            <person name="Tangrot J."/>
            <person name="Rosling A."/>
        </authorList>
    </citation>
    <scope>NUCLEOTIDE SEQUENCE</scope>
    <source>
        <strain evidence="5">87-6 pot B 2015</strain>
    </source>
</reference>
<feature type="domain" description="Crinkler effector protein N-terminal" evidence="4">
    <location>
        <begin position="12"/>
        <end position="110"/>
    </location>
</feature>
<evidence type="ECO:0000313" key="6">
    <source>
        <dbReference type="Proteomes" id="UP000789375"/>
    </source>
</evidence>
<comment type="subcellular location">
    <subcellularLocation>
        <location evidence="1">Host cell</location>
    </subcellularLocation>
    <subcellularLocation>
        <location evidence="2">Secreted</location>
    </subcellularLocation>
</comment>
<evidence type="ECO:0000256" key="1">
    <source>
        <dbReference type="ARBA" id="ARBA00004340"/>
    </source>
</evidence>
<organism evidence="5 6">
    <name type="scientific">Funneliformis mosseae</name>
    <name type="common">Endomycorrhizal fungus</name>
    <name type="synonym">Glomus mosseae</name>
    <dbReference type="NCBI Taxonomy" id="27381"/>
    <lineage>
        <taxon>Eukaryota</taxon>
        <taxon>Fungi</taxon>
        <taxon>Fungi incertae sedis</taxon>
        <taxon>Mucoromycota</taxon>
        <taxon>Glomeromycotina</taxon>
        <taxon>Glomeromycetes</taxon>
        <taxon>Glomerales</taxon>
        <taxon>Glomeraceae</taxon>
        <taxon>Funneliformis</taxon>
    </lineage>
</organism>
<evidence type="ECO:0000259" key="4">
    <source>
        <dbReference type="Pfam" id="PF20147"/>
    </source>
</evidence>
<protein>
    <submittedName>
        <fullName evidence="5">3644_t:CDS:1</fullName>
    </submittedName>
</protein>
<dbReference type="Pfam" id="PF20147">
    <property type="entry name" value="Crinkler"/>
    <property type="match status" value="1"/>
</dbReference>
<dbReference type="Proteomes" id="UP000789375">
    <property type="component" value="Unassembled WGS sequence"/>
</dbReference>
<keyword evidence="6" id="KW-1185">Reference proteome</keyword>
<name>A0A9N9FJP7_FUNMO</name>
<evidence type="ECO:0000256" key="2">
    <source>
        <dbReference type="ARBA" id="ARBA00004613"/>
    </source>
</evidence>
<dbReference type="AlphaFoldDB" id="A0A9N9FJP7"/>